<dbReference type="PANTHER" id="PTHR37239:SF1">
    <property type="entry name" value="EPIDERMAL PATTERNING FACTOR-LIKE PROTEIN 9"/>
    <property type="match status" value="1"/>
</dbReference>
<evidence type="ECO:0000313" key="4">
    <source>
        <dbReference type="EMBL" id="KAF3971769.1"/>
    </source>
</evidence>
<dbReference type="PANTHER" id="PTHR37239">
    <property type="entry name" value="EPIDERMAL PATTERNING FACTOR-LIKE PROTEIN 9"/>
    <property type="match status" value="1"/>
</dbReference>
<evidence type="ECO:0000259" key="3">
    <source>
        <dbReference type="Pfam" id="PF16851"/>
    </source>
</evidence>
<dbReference type="OrthoDB" id="1893550at2759"/>
<dbReference type="FunFam" id="2.20.25.390:FF:000001">
    <property type="entry name" value="EPIDERMAL PATTERNING FACTOR-like protein 9"/>
    <property type="match status" value="1"/>
</dbReference>
<accession>A0A8J4RP25</accession>
<keyword evidence="5" id="KW-1185">Reference proteome</keyword>
<evidence type="ECO:0000256" key="1">
    <source>
        <dbReference type="SAM" id="MobiDB-lite"/>
    </source>
</evidence>
<feature type="compositionally biased region" description="Polar residues" evidence="1">
    <location>
        <begin position="39"/>
        <end position="52"/>
    </location>
</feature>
<sequence length="197" mass="22148">MANIKLSNLLWLLITLIMAAYVIEGSTNQQELPHPLRASHSSQPQRELNLQGGSERVMMRNSRRLMIGSTAPTCTYNECRGCKYRCRAEQVPVEGNDPVNSAYHYKCVCHKDEAGGTAEQTTALTLEPVTIVCNPAQSYVRCLCELWPPRFGSGQMAWLLDVAGLRRRKARSNCAEEVEKAKVMGVNVMWLCKWGTW</sequence>
<gene>
    <name evidence="4" type="ORF">CMV_004658</name>
</gene>
<feature type="signal peptide" evidence="2">
    <location>
        <begin position="1"/>
        <end position="19"/>
    </location>
</feature>
<evidence type="ECO:0000256" key="2">
    <source>
        <dbReference type="SAM" id="SignalP"/>
    </source>
</evidence>
<keyword evidence="2" id="KW-0732">Signal</keyword>
<dbReference type="GO" id="GO:2000123">
    <property type="term" value="P:positive regulation of stomatal complex development"/>
    <property type="evidence" value="ECO:0007669"/>
    <property type="project" value="InterPro"/>
</dbReference>
<protein>
    <recommendedName>
        <fullName evidence="3">Stomagen C-terminal domain-containing protein</fullName>
    </recommendedName>
</protein>
<dbReference type="InterPro" id="IPR031753">
    <property type="entry name" value="Stomagen"/>
</dbReference>
<feature type="domain" description="Stomagen C-terminal" evidence="3">
    <location>
        <begin position="61"/>
        <end position="110"/>
    </location>
</feature>
<organism evidence="4 5">
    <name type="scientific">Castanea mollissima</name>
    <name type="common">Chinese chestnut</name>
    <dbReference type="NCBI Taxonomy" id="60419"/>
    <lineage>
        <taxon>Eukaryota</taxon>
        <taxon>Viridiplantae</taxon>
        <taxon>Streptophyta</taxon>
        <taxon>Embryophyta</taxon>
        <taxon>Tracheophyta</taxon>
        <taxon>Spermatophyta</taxon>
        <taxon>Magnoliopsida</taxon>
        <taxon>eudicotyledons</taxon>
        <taxon>Gunneridae</taxon>
        <taxon>Pentapetalae</taxon>
        <taxon>rosids</taxon>
        <taxon>fabids</taxon>
        <taxon>Fagales</taxon>
        <taxon>Fagaceae</taxon>
        <taxon>Castanea</taxon>
    </lineage>
</organism>
<dbReference type="InterPro" id="IPR044858">
    <property type="entry name" value="Stomagen_C"/>
</dbReference>
<comment type="caution">
    <text evidence="4">The sequence shown here is derived from an EMBL/GenBank/DDBJ whole genome shotgun (WGS) entry which is preliminary data.</text>
</comment>
<dbReference type="AlphaFoldDB" id="A0A8J4RP25"/>
<name>A0A8J4RP25_9ROSI</name>
<dbReference type="CDD" id="cd22743">
    <property type="entry name" value="stomagen-like"/>
    <property type="match status" value="1"/>
</dbReference>
<proteinExistence type="predicted"/>
<feature type="chain" id="PRO_5035320662" description="Stomagen C-terminal domain-containing protein" evidence="2">
    <location>
        <begin position="20"/>
        <end position="197"/>
    </location>
</feature>
<dbReference type="Proteomes" id="UP000737018">
    <property type="component" value="Unassembled WGS sequence"/>
</dbReference>
<dbReference type="InterPro" id="IPR038572">
    <property type="entry name" value="Stomagen_C_sf"/>
</dbReference>
<evidence type="ECO:0000313" key="5">
    <source>
        <dbReference type="Proteomes" id="UP000737018"/>
    </source>
</evidence>
<reference evidence="4" key="1">
    <citation type="submission" date="2020-03" db="EMBL/GenBank/DDBJ databases">
        <title>Castanea mollissima Vanexum genome sequencing.</title>
        <authorList>
            <person name="Staton M."/>
        </authorList>
    </citation>
    <scope>NUCLEOTIDE SEQUENCE</scope>
    <source>
        <tissue evidence="4">Leaf</tissue>
    </source>
</reference>
<dbReference type="Gene3D" id="2.20.25.390">
    <property type="entry name" value="Stomagen"/>
    <property type="match status" value="1"/>
</dbReference>
<dbReference type="EMBL" id="JRKL02000397">
    <property type="protein sequence ID" value="KAF3971769.1"/>
    <property type="molecule type" value="Genomic_DNA"/>
</dbReference>
<dbReference type="Pfam" id="PF16851">
    <property type="entry name" value="Stomagen"/>
    <property type="match status" value="1"/>
</dbReference>
<feature type="region of interest" description="Disordered" evidence="1">
    <location>
        <begin position="32"/>
        <end position="52"/>
    </location>
</feature>